<name>A0ABN8LKU7_9CNID</name>
<keyword evidence="3" id="KW-1185">Reference proteome</keyword>
<evidence type="ECO:0000313" key="3">
    <source>
        <dbReference type="Proteomes" id="UP001159427"/>
    </source>
</evidence>
<dbReference type="PANTHER" id="PTHR23101">
    <property type="entry name" value="RAB GDP/GTP EXCHANGE FACTOR"/>
    <property type="match status" value="1"/>
</dbReference>
<organism evidence="2 3">
    <name type="scientific">Porites evermanni</name>
    <dbReference type="NCBI Taxonomy" id="104178"/>
    <lineage>
        <taxon>Eukaryota</taxon>
        <taxon>Metazoa</taxon>
        <taxon>Cnidaria</taxon>
        <taxon>Anthozoa</taxon>
        <taxon>Hexacorallia</taxon>
        <taxon>Scleractinia</taxon>
        <taxon>Fungiina</taxon>
        <taxon>Poritidae</taxon>
        <taxon>Porites</taxon>
    </lineage>
</organism>
<evidence type="ECO:0000259" key="1">
    <source>
        <dbReference type="PROSITE" id="PS51205"/>
    </source>
</evidence>
<comment type="caution">
    <text evidence="2">The sequence shown here is derived from an EMBL/GenBank/DDBJ whole genome shotgun (WGS) entry which is preliminary data.</text>
</comment>
<dbReference type="PANTHER" id="PTHR23101:SF122">
    <property type="entry name" value="RABAPTIN-5-ASSOCIATED EXCHANGE FACTOR FOR RAB5"/>
    <property type="match status" value="1"/>
</dbReference>
<dbReference type="InterPro" id="IPR003123">
    <property type="entry name" value="VPS9"/>
</dbReference>
<dbReference type="Gene3D" id="1.20.1050.80">
    <property type="entry name" value="VPS9 domain"/>
    <property type="match status" value="1"/>
</dbReference>
<dbReference type="Proteomes" id="UP001159427">
    <property type="component" value="Unassembled WGS sequence"/>
</dbReference>
<protein>
    <recommendedName>
        <fullName evidence="1">VPS9 domain-containing protein</fullName>
    </recommendedName>
</protein>
<dbReference type="SUPFAM" id="SSF109993">
    <property type="entry name" value="VPS9 domain"/>
    <property type="match status" value="1"/>
</dbReference>
<dbReference type="InterPro" id="IPR059025">
    <property type="entry name" value="STB6_N"/>
</dbReference>
<dbReference type="Pfam" id="PF25995">
    <property type="entry name" value="STB6_N"/>
    <property type="match status" value="1"/>
</dbReference>
<dbReference type="InterPro" id="IPR045046">
    <property type="entry name" value="Vps9-like"/>
</dbReference>
<dbReference type="SMART" id="SM00167">
    <property type="entry name" value="VPS9"/>
    <property type="match status" value="1"/>
</dbReference>
<proteinExistence type="predicted"/>
<dbReference type="EMBL" id="CALNXI010000026">
    <property type="protein sequence ID" value="CAH3015624.1"/>
    <property type="molecule type" value="Genomic_DNA"/>
</dbReference>
<sequence>MVLSGVPVVAMIPGISNMVDIGGLFESSRLLDWELDSIKANQDETLARSLINYRHLKTEIQSQCFSLSAQQERLDEESTESRVEPLTVWVMGSWGALESVDGRTEDAEEYARKKRELDKKIVMLKIQVLCLKQVHVSSCIQQIQEMATLGSKAPTPAALQFHKFQEWSQSNQQIFKLQSKILDLEAAKIRLHKEFCVREGKESSQSSVTTRQSFTSHLELKLGAKEPDSSSGELKLEELVVVSEGAMAIASILDTLLDTSYSNTSFEACKLKAYIRECWDVESIDDEFPTGVHPDRYQEFVGGMAQYIVDKQLLHERESLSYDMVYSKLEQYLMPSIYSLVQDHISKPEENNRISQVYSSLEHITQMQFGISPEYQDDSVVPFYAAVGCMKSMTLSILPSRKIHAIVSAAQSVFKKLNELSMLEHSRPPGADEFMDVWVYVVLKSRIPNLASTVAFLRRYSNPNLAFSEAGYYLASVEFACQYLRQINEQDYRNKSPLLGEKIVVCEQDRFAKMAEEEDAVFELVSVDQWLHGYELFAVKEWHLDPTRSVYRTVLVPSSDTTKKVKVSVIKLKAEKTSLAQIEMLEQEFLCPGNKNGLLCNHTACGITVTLNVDHVRDVITLIQIPDGEYDAYEHLLASFCSLDKLACGYTPPPRNSPAVIVDMSTVSETLERIDDIVSKSYSAPKSHGGGIQDLINALIVTLKRLGYLSSLIESPLIYSKLIQMAVQKFQIDYNSNCKLAVPLLPSDGLLCPDTWKLLQRRLARDAVGE</sequence>
<gene>
    <name evidence="2" type="ORF">PEVE_00019266</name>
</gene>
<dbReference type="InterPro" id="IPR037191">
    <property type="entry name" value="VPS9_dom_sf"/>
</dbReference>
<dbReference type="Pfam" id="PF02204">
    <property type="entry name" value="VPS9"/>
    <property type="match status" value="1"/>
</dbReference>
<reference evidence="2 3" key="1">
    <citation type="submission" date="2022-05" db="EMBL/GenBank/DDBJ databases">
        <authorList>
            <consortium name="Genoscope - CEA"/>
            <person name="William W."/>
        </authorList>
    </citation>
    <scope>NUCLEOTIDE SEQUENCE [LARGE SCALE GENOMIC DNA]</scope>
</reference>
<evidence type="ECO:0000313" key="2">
    <source>
        <dbReference type="EMBL" id="CAH3015624.1"/>
    </source>
</evidence>
<feature type="domain" description="VPS9" evidence="1">
    <location>
        <begin position="348"/>
        <end position="493"/>
    </location>
</feature>
<dbReference type="PROSITE" id="PS51205">
    <property type="entry name" value="VPS9"/>
    <property type="match status" value="1"/>
</dbReference>
<accession>A0ABN8LKU7</accession>